<protein>
    <submittedName>
        <fullName evidence="3">Methyl-accepting chemotaxis sensory transducer</fullName>
    </submittedName>
</protein>
<dbReference type="SUPFAM" id="SSF55781">
    <property type="entry name" value="GAF domain-like"/>
    <property type="match status" value="2"/>
</dbReference>
<reference evidence="3 4" key="1">
    <citation type="submission" date="2019-01" db="EMBL/GenBank/DDBJ databases">
        <authorList>
            <person name="Brito A."/>
        </authorList>
    </citation>
    <scope>NUCLEOTIDE SEQUENCE [LARGE SCALE GENOMIC DNA]</scope>
    <source>
        <strain evidence="3">1</strain>
    </source>
</reference>
<dbReference type="PROSITE" id="PS50046">
    <property type="entry name" value="PHYTOCHROME_2"/>
    <property type="match status" value="2"/>
</dbReference>
<accession>A0A563VZC5</accession>
<feature type="domain" description="Phytochrome chromophore attachment site" evidence="2">
    <location>
        <begin position="37"/>
        <end position="174"/>
    </location>
</feature>
<name>A0A563VZC5_9CYAN</name>
<gene>
    <name evidence="3" type="ORF">H1P_470026</name>
</gene>
<organism evidence="3 4">
    <name type="scientific">Hyella patelloides LEGE 07179</name>
    <dbReference type="NCBI Taxonomy" id="945734"/>
    <lineage>
        <taxon>Bacteria</taxon>
        <taxon>Bacillati</taxon>
        <taxon>Cyanobacteriota</taxon>
        <taxon>Cyanophyceae</taxon>
        <taxon>Pleurocapsales</taxon>
        <taxon>Hyellaceae</taxon>
        <taxon>Hyella</taxon>
    </lineage>
</organism>
<evidence type="ECO:0000259" key="2">
    <source>
        <dbReference type="PROSITE" id="PS50046"/>
    </source>
</evidence>
<dbReference type="EMBL" id="CAACVJ010000412">
    <property type="protein sequence ID" value="VEP16613.1"/>
    <property type="molecule type" value="Genomic_DNA"/>
</dbReference>
<evidence type="ECO:0000256" key="1">
    <source>
        <dbReference type="SAM" id="Coils"/>
    </source>
</evidence>
<dbReference type="InterPro" id="IPR029016">
    <property type="entry name" value="GAF-like_dom_sf"/>
</dbReference>
<dbReference type="RefSeq" id="WP_144866387.1">
    <property type="nucleotide sequence ID" value="NZ_LR213807.1"/>
</dbReference>
<dbReference type="SMART" id="SM00065">
    <property type="entry name" value="GAF"/>
    <property type="match status" value="2"/>
</dbReference>
<dbReference type="Gene3D" id="3.30.450.40">
    <property type="match status" value="3"/>
</dbReference>
<dbReference type="InterPro" id="IPR003018">
    <property type="entry name" value="GAF"/>
</dbReference>
<keyword evidence="1" id="KW-0175">Coiled coil</keyword>
<dbReference type="InterPro" id="IPR016132">
    <property type="entry name" value="Phyto_chromo_attachment"/>
</dbReference>
<evidence type="ECO:0000313" key="4">
    <source>
        <dbReference type="Proteomes" id="UP000320055"/>
    </source>
</evidence>
<dbReference type="OrthoDB" id="419276at2"/>
<feature type="coiled-coil region" evidence="1">
    <location>
        <begin position="185"/>
        <end position="215"/>
    </location>
</feature>
<keyword evidence="4" id="KW-1185">Reference proteome</keyword>
<feature type="domain" description="Phytochrome chromophore attachment site" evidence="2">
    <location>
        <begin position="214"/>
        <end position="351"/>
    </location>
</feature>
<dbReference type="AlphaFoldDB" id="A0A563VZC5"/>
<dbReference type="Pfam" id="PF01590">
    <property type="entry name" value="GAF"/>
    <property type="match status" value="2"/>
</dbReference>
<sequence length="452" mass="51299">MTIQPSISTMIHSASQSNNSSNNLLANIFQKLRKIETKEGLFQISVEIIYQVLECDRVVVYSLQSDSYCKVIAEAVTSGYAQILGSIIKDACFESGYIEKYQKGRVRAVADIYKAGMSFCHIENLERIQVKANLVVPLIDRDASLLGLLVVHQCSQIRQWQQSEVDFLLQIADWTMEQIAEKEQYQNLSSQIEQLQLCQETLEEVTKEIHAAQDSNTVLQLATRRAKELLKCDRVVAYGLEDENIGKIVAESTLPSLAPILGRIIIDPCLEHSYREKYQDGRVRAINNIYEAGMTPCYIENLENIGVKANLVVPINLDNGKIFGLLVAHQCFQFREWQPEDVDCLEKIAFQAGLCLSKTKILEKLQLIKFDVSGLNDTKKKLEIVKLGIKEIQEPIKITSNSLIEINNLNKLLDREFNLISQNSSIQTKKDTKLIQIFVKKLILNINDYNIL</sequence>
<proteinExistence type="predicted"/>
<evidence type="ECO:0000313" key="3">
    <source>
        <dbReference type="EMBL" id="VEP16613.1"/>
    </source>
</evidence>
<dbReference type="Proteomes" id="UP000320055">
    <property type="component" value="Unassembled WGS sequence"/>
</dbReference>